<name>A0ABR0MCR9_GOSAR</name>
<reference evidence="1 2" key="1">
    <citation type="submission" date="2023-03" db="EMBL/GenBank/DDBJ databases">
        <title>WGS of Gossypium arboreum.</title>
        <authorList>
            <person name="Yu D."/>
        </authorList>
    </citation>
    <scope>NUCLEOTIDE SEQUENCE [LARGE SCALE GENOMIC DNA]</scope>
    <source>
        <tissue evidence="1">Leaf</tissue>
    </source>
</reference>
<gene>
    <name evidence="1" type="ORF">PVK06_047246</name>
</gene>
<evidence type="ECO:0000313" key="2">
    <source>
        <dbReference type="Proteomes" id="UP001358586"/>
    </source>
</evidence>
<organism evidence="1 2">
    <name type="scientific">Gossypium arboreum</name>
    <name type="common">Tree cotton</name>
    <name type="synonym">Gossypium nanking</name>
    <dbReference type="NCBI Taxonomy" id="29729"/>
    <lineage>
        <taxon>Eukaryota</taxon>
        <taxon>Viridiplantae</taxon>
        <taxon>Streptophyta</taxon>
        <taxon>Embryophyta</taxon>
        <taxon>Tracheophyta</taxon>
        <taxon>Spermatophyta</taxon>
        <taxon>Magnoliopsida</taxon>
        <taxon>eudicotyledons</taxon>
        <taxon>Gunneridae</taxon>
        <taxon>Pentapetalae</taxon>
        <taxon>rosids</taxon>
        <taxon>malvids</taxon>
        <taxon>Malvales</taxon>
        <taxon>Malvaceae</taxon>
        <taxon>Malvoideae</taxon>
        <taxon>Gossypium</taxon>
    </lineage>
</organism>
<sequence length="136" mass="16036">MSRKRSRFSKTTPENPILIDEKSHDLMVVPAPIRKKINALKWERFYDVRSLPEDELVQEFYASLTMQDATKVIVQKKKVPLASKSINDLFNLLNVEEDEYYPMMNNINWNFLEQVLDVVTNSRSQWIIRKFGSHSC</sequence>
<protein>
    <submittedName>
        <fullName evidence="1">Uncharacterized protein</fullName>
    </submittedName>
</protein>
<evidence type="ECO:0000313" key="1">
    <source>
        <dbReference type="EMBL" id="KAK5771072.1"/>
    </source>
</evidence>
<dbReference type="EMBL" id="JARKNE010000013">
    <property type="protein sequence ID" value="KAK5771072.1"/>
    <property type="molecule type" value="Genomic_DNA"/>
</dbReference>
<proteinExistence type="predicted"/>
<accession>A0ABR0MCR9</accession>
<comment type="caution">
    <text evidence="1">The sequence shown here is derived from an EMBL/GenBank/DDBJ whole genome shotgun (WGS) entry which is preliminary data.</text>
</comment>
<keyword evidence="2" id="KW-1185">Reference proteome</keyword>
<dbReference type="Proteomes" id="UP001358586">
    <property type="component" value="Chromosome 13"/>
</dbReference>